<name>B5DNF8_DROPS</name>
<reference evidence="7" key="1">
    <citation type="submission" date="2025-08" db="UniProtKB">
        <authorList>
            <consortium name="RefSeq"/>
        </authorList>
    </citation>
    <scope>IDENTIFICATION</scope>
    <source>
        <strain evidence="7">MV-25-SWS-2005</strain>
        <tissue evidence="7">Whole body</tissue>
    </source>
</reference>
<dbReference type="eggNOG" id="ENOG502S3W6">
    <property type="taxonomic scope" value="Eukaryota"/>
</dbReference>
<keyword evidence="2" id="KW-0479">Metal-binding</keyword>
<keyword evidence="3" id="KW-0863">Zinc-finger</keyword>
<proteinExistence type="predicted"/>
<sequence length="343" mass="37660">MAWFGSNNQVVAPGDQEMALAGVLVPGPGAAATARPRKRKHSAGEPPANENAMDVDGTEMSYFLGRHAGYPDELNVLIKPMRCELCKATMTSCKSAEDHYYSRGHDRQVAAWITKTYPERGFQMTPGRIGTTAYHCKVCDLSLSSASHARQHYGGRKHKLVESKFSRTSGASYCDTSGDWVHVHTPEAKLKDLSFLADATRSELPEDCPQPEALTLNHANRPATVEEHAEASSKVECSLCQIKVTSSGQMEMHVKGVKHQKNLRKVSMEPDIEMDSVPSEGSIAASLGEELSAADQSMYRTPTGGYYCELCKKLMNHATTLQQHLCGKKHLKTVRQHAEQSSQ</sequence>
<dbReference type="PANTHER" id="PTHR46786">
    <property type="entry name" value="ZINC FINGER MATRIN-TYPE PROTEIN 3"/>
    <property type="match status" value="1"/>
</dbReference>
<evidence type="ECO:0000256" key="3">
    <source>
        <dbReference type="ARBA" id="ARBA00022771"/>
    </source>
</evidence>
<gene>
    <name evidence="7" type="primary">LOC6901670</name>
</gene>
<evidence type="ECO:0000256" key="1">
    <source>
        <dbReference type="ARBA" id="ARBA00004123"/>
    </source>
</evidence>
<dbReference type="GO" id="GO:0008270">
    <property type="term" value="F:zinc ion binding"/>
    <property type="evidence" value="ECO:0007669"/>
    <property type="project" value="UniProtKB-KW"/>
</dbReference>
<evidence type="ECO:0000256" key="5">
    <source>
        <dbReference type="ARBA" id="ARBA00023242"/>
    </source>
</evidence>
<dbReference type="PROSITE" id="PS50171">
    <property type="entry name" value="ZF_MATRIN"/>
    <property type="match status" value="1"/>
</dbReference>
<organism evidence="6 7">
    <name type="scientific">Drosophila pseudoobscura pseudoobscura</name>
    <name type="common">Fruit fly</name>
    <dbReference type="NCBI Taxonomy" id="46245"/>
    <lineage>
        <taxon>Eukaryota</taxon>
        <taxon>Metazoa</taxon>
        <taxon>Ecdysozoa</taxon>
        <taxon>Arthropoda</taxon>
        <taxon>Hexapoda</taxon>
        <taxon>Insecta</taxon>
        <taxon>Pterygota</taxon>
        <taxon>Neoptera</taxon>
        <taxon>Endopterygota</taxon>
        <taxon>Diptera</taxon>
        <taxon>Brachycera</taxon>
        <taxon>Muscomorpha</taxon>
        <taxon>Ephydroidea</taxon>
        <taxon>Drosophilidae</taxon>
        <taxon>Drosophila</taxon>
        <taxon>Sophophora</taxon>
    </lineage>
</organism>
<dbReference type="ExpressionAtlas" id="B5DNF8">
    <property type="expression patterns" value="baseline"/>
</dbReference>
<dbReference type="HOGENOM" id="CLU_051920_0_0_1"/>
<dbReference type="RefSeq" id="XP_002134339.1">
    <property type="nucleotide sequence ID" value="XM_002134303.3"/>
</dbReference>
<evidence type="ECO:0000256" key="2">
    <source>
        <dbReference type="ARBA" id="ARBA00022723"/>
    </source>
</evidence>
<dbReference type="InterPro" id="IPR003604">
    <property type="entry name" value="Matrin/U1-like-C_Znf_C2H2"/>
</dbReference>
<evidence type="ECO:0000313" key="6">
    <source>
        <dbReference type="Proteomes" id="UP000001819"/>
    </source>
</evidence>
<dbReference type="Pfam" id="PF12874">
    <property type="entry name" value="zf-met"/>
    <property type="match status" value="4"/>
</dbReference>
<comment type="subcellular location">
    <subcellularLocation>
        <location evidence="1">Nucleus</location>
    </subcellularLocation>
</comment>
<dbReference type="STRING" id="46245.B5DNF8"/>
<evidence type="ECO:0000256" key="4">
    <source>
        <dbReference type="ARBA" id="ARBA00022833"/>
    </source>
</evidence>
<dbReference type="GeneID" id="6901670"/>
<dbReference type="Bgee" id="FBgn0246658">
    <property type="expression patterns" value="Expressed in female reproductive system and 2 other cell types or tissues"/>
</dbReference>
<dbReference type="InterPro" id="IPR036236">
    <property type="entry name" value="Znf_C2H2_sf"/>
</dbReference>
<dbReference type="GO" id="GO:0005634">
    <property type="term" value="C:nucleus"/>
    <property type="evidence" value="ECO:0007669"/>
    <property type="project" value="UniProtKB-SubCell"/>
</dbReference>
<protein>
    <submittedName>
        <fullName evidence="7">Zinc finger matrin-type protein 3</fullName>
    </submittedName>
</protein>
<dbReference type="InterPro" id="IPR013087">
    <property type="entry name" value="Znf_C2H2_type"/>
</dbReference>
<dbReference type="FunCoup" id="B5DNF8">
    <property type="interactions" value="196"/>
</dbReference>
<dbReference type="SUPFAM" id="SSF57667">
    <property type="entry name" value="beta-beta-alpha zinc fingers"/>
    <property type="match status" value="4"/>
</dbReference>
<keyword evidence="5" id="KW-0539">Nucleus</keyword>
<dbReference type="PROSITE" id="PS00028">
    <property type="entry name" value="ZINC_FINGER_C2H2_1"/>
    <property type="match status" value="2"/>
</dbReference>
<dbReference type="InterPro" id="IPR052644">
    <property type="entry name" value="ZMAT3"/>
</dbReference>
<dbReference type="PANTHER" id="PTHR46786:SF1">
    <property type="entry name" value="ZINC FINGER MATRIN-TYPE PROTEIN 3"/>
    <property type="match status" value="1"/>
</dbReference>
<dbReference type="GO" id="GO:0003676">
    <property type="term" value="F:nucleic acid binding"/>
    <property type="evidence" value="ECO:0007669"/>
    <property type="project" value="InterPro"/>
</dbReference>
<dbReference type="InParanoid" id="B5DNF8"/>
<dbReference type="SMART" id="SM00451">
    <property type="entry name" value="ZnF_U1"/>
    <property type="match status" value="4"/>
</dbReference>
<keyword evidence="4" id="KW-0862">Zinc</keyword>
<dbReference type="KEGG" id="dpo:6901670"/>
<dbReference type="Gene3D" id="3.30.160.60">
    <property type="entry name" value="Classic Zinc Finger"/>
    <property type="match status" value="4"/>
</dbReference>
<dbReference type="InterPro" id="IPR000690">
    <property type="entry name" value="Matrin/U1-C_Znf_C2H2"/>
</dbReference>
<dbReference type="AlphaFoldDB" id="B5DNF8"/>
<dbReference type="SMART" id="SM00355">
    <property type="entry name" value="ZnF_C2H2"/>
    <property type="match status" value="4"/>
</dbReference>
<keyword evidence="6" id="KW-1185">Reference proteome</keyword>
<evidence type="ECO:0000313" key="7">
    <source>
        <dbReference type="RefSeq" id="XP_002134339.1"/>
    </source>
</evidence>
<accession>B5DNF8</accession>
<dbReference type="Proteomes" id="UP000001819">
    <property type="component" value="Chromosome X"/>
</dbReference>
<accession>A0A6I8V0P1</accession>
<dbReference type="OMA" id="TGPNAFH"/>